<dbReference type="AlphaFoldDB" id="R0LK14"/>
<name>R0LK14_ANAPL</name>
<organism evidence="1 2">
    <name type="scientific">Anas platyrhynchos</name>
    <name type="common">Mallard</name>
    <name type="synonym">Anas boschas</name>
    <dbReference type="NCBI Taxonomy" id="8839"/>
    <lineage>
        <taxon>Eukaryota</taxon>
        <taxon>Metazoa</taxon>
        <taxon>Chordata</taxon>
        <taxon>Craniata</taxon>
        <taxon>Vertebrata</taxon>
        <taxon>Euteleostomi</taxon>
        <taxon>Archelosauria</taxon>
        <taxon>Archosauria</taxon>
        <taxon>Dinosauria</taxon>
        <taxon>Saurischia</taxon>
        <taxon>Theropoda</taxon>
        <taxon>Coelurosauria</taxon>
        <taxon>Aves</taxon>
        <taxon>Neognathae</taxon>
        <taxon>Galloanserae</taxon>
        <taxon>Anseriformes</taxon>
        <taxon>Anatidae</taxon>
        <taxon>Anatinae</taxon>
        <taxon>Anas</taxon>
    </lineage>
</organism>
<dbReference type="Proteomes" id="UP000296049">
    <property type="component" value="Unassembled WGS sequence"/>
</dbReference>
<evidence type="ECO:0000313" key="1">
    <source>
        <dbReference type="EMBL" id="EOB00748.1"/>
    </source>
</evidence>
<accession>R0LK14</accession>
<dbReference type="EMBL" id="KB743167">
    <property type="protein sequence ID" value="EOB00748.1"/>
    <property type="molecule type" value="Genomic_DNA"/>
</dbReference>
<gene>
    <name evidence="1" type="ORF">Anapl_05906</name>
</gene>
<evidence type="ECO:0000313" key="2">
    <source>
        <dbReference type="Proteomes" id="UP000296049"/>
    </source>
</evidence>
<keyword evidence="2" id="KW-1185">Reference proteome</keyword>
<protein>
    <submittedName>
        <fullName evidence="1">Uncharacterized protein</fullName>
    </submittedName>
</protein>
<sequence>MGKCCQPEMYLDYQQKRGLDFKKNGSDMKVILTKPIFLQIGDQSLQALHSTSTIIVGLPSYKKDKILTVKGEGVKDHAAFQTALSHVCYLPPHASDAALPPDGSTYLSSEAKEMGMISLNMKCRIKSVDLSANSKVELQDAFPLQSIKKKTADSQKQPEQPLRVCPSLSQSRTDHFQPQLTLTLLSQNVDLDVPQMTRLKLRDLFLKHSVQTAHTSFHDKRKMLATVQKKEQRTSRCLLLKITSAKSTVPMLRTSPHHRTSVIPSLQHLDKVCKALLYKTALLAQGNAKVPMPPISAVADFPRGSHCSYLYDSKLLFVFYSSISIGVLEEEVVQDNNKAKQHSHQGHLFLSLEKLYFGFPVPSVPQIFPEAQPQSMTLQPDGYAHEYTGTTTVKLAFKDKDFRVKQEEQCLGNKAFFQTCDTDTAALPCWLGFEVAVFIPEMKTIYLISLPVIPS</sequence>
<reference evidence="2" key="1">
    <citation type="journal article" date="2013" name="Nat. Genet.">
        <title>The duck genome and transcriptome provide insight into an avian influenza virus reservoir species.</title>
        <authorList>
            <person name="Huang Y."/>
            <person name="Li Y."/>
            <person name="Burt D.W."/>
            <person name="Chen H."/>
            <person name="Zhang Y."/>
            <person name="Qian W."/>
            <person name="Kim H."/>
            <person name="Gan S."/>
            <person name="Zhao Y."/>
            <person name="Li J."/>
            <person name="Yi K."/>
            <person name="Feng H."/>
            <person name="Zhu P."/>
            <person name="Li B."/>
            <person name="Liu Q."/>
            <person name="Fairley S."/>
            <person name="Magor K.E."/>
            <person name="Du Z."/>
            <person name="Hu X."/>
            <person name="Goodman L."/>
            <person name="Tafer H."/>
            <person name="Vignal A."/>
            <person name="Lee T."/>
            <person name="Kim K.W."/>
            <person name="Sheng Z."/>
            <person name="An Y."/>
            <person name="Searle S."/>
            <person name="Herrero J."/>
            <person name="Groenen M.A."/>
            <person name="Crooijmans R.P."/>
            <person name="Faraut T."/>
            <person name="Cai Q."/>
            <person name="Webster R.G."/>
            <person name="Aldridge J.R."/>
            <person name="Warren W.C."/>
            <person name="Bartschat S."/>
            <person name="Kehr S."/>
            <person name="Marz M."/>
            <person name="Stadler P.F."/>
            <person name="Smith J."/>
            <person name="Kraus R.H."/>
            <person name="Zhao Y."/>
            <person name="Ren L."/>
            <person name="Fei J."/>
            <person name="Morisson M."/>
            <person name="Kaiser P."/>
            <person name="Griffin D.K."/>
            <person name="Rao M."/>
            <person name="Pitel F."/>
            <person name="Wang J."/>
            <person name="Li N."/>
        </authorList>
    </citation>
    <scope>NUCLEOTIDE SEQUENCE [LARGE SCALE GENOMIC DNA]</scope>
</reference>
<proteinExistence type="predicted"/>